<feature type="transmembrane region" description="Helical" evidence="10">
    <location>
        <begin position="299"/>
        <end position="321"/>
    </location>
</feature>
<evidence type="ECO:0000256" key="7">
    <source>
        <dbReference type="ARBA" id="ARBA00022825"/>
    </source>
</evidence>
<evidence type="ECO:0000259" key="11">
    <source>
        <dbReference type="Pfam" id="PF01694"/>
    </source>
</evidence>
<keyword evidence="9 10" id="KW-0472">Membrane</keyword>
<feature type="transmembrane region" description="Helical" evidence="10">
    <location>
        <begin position="273"/>
        <end position="293"/>
    </location>
</feature>
<evidence type="ECO:0000256" key="10">
    <source>
        <dbReference type="RuleBase" id="RU362115"/>
    </source>
</evidence>
<accession>A0A976QSI4</accession>
<dbReference type="SUPFAM" id="SSF144091">
    <property type="entry name" value="Rhomboid-like"/>
    <property type="match status" value="1"/>
</dbReference>
<feature type="transmembrane region" description="Helical" evidence="10">
    <location>
        <begin position="354"/>
        <end position="371"/>
    </location>
</feature>
<organism evidence="12 13">
    <name type="scientific">Theileria orientalis</name>
    <dbReference type="NCBI Taxonomy" id="68886"/>
    <lineage>
        <taxon>Eukaryota</taxon>
        <taxon>Sar</taxon>
        <taxon>Alveolata</taxon>
        <taxon>Apicomplexa</taxon>
        <taxon>Aconoidasida</taxon>
        <taxon>Piroplasmida</taxon>
        <taxon>Theileriidae</taxon>
        <taxon>Theileria</taxon>
    </lineage>
</organism>
<evidence type="ECO:0000256" key="5">
    <source>
        <dbReference type="ARBA" id="ARBA00022692"/>
    </source>
</evidence>
<dbReference type="GO" id="GO:0006508">
    <property type="term" value="P:proteolysis"/>
    <property type="evidence" value="ECO:0007669"/>
    <property type="project" value="UniProtKB-KW"/>
</dbReference>
<evidence type="ECO:0000256" key="3">
    <source>
        <dbReference type="ARBA" id="ARBA00009045"/>
    </source>
</evidence>
<dbReference type="EC" id="3.4.21.105" evidence="10"/>
<comment type="caution">
    <text evidence="10">Lacks conserved residue(s) required for the propagation of feature annotation.</text>
</comment>
<dbReference type="InterPro" id="IPR002610">
    <property type="entry name" value="Peptidase_S54_rhomboid-like"/>
</dbReference>
<comment type="catalytic activity">
    <reaction evidence="1 10">
        <text>Cleaves type-1 transmembrane domains using a catalytic dyad composed of serine and histidine that are contributed by different transmembrane domains.</text>
        <dbReference type="EC" id="3.4.21.105"/>
    </reaction>
</comment>
<evidence type="ECO:0000313" key="13">
    <source>
        <dbReference type="Proteomes" id="UP000244803"/>
    </source>
</evidence>
<dbReference type="EMBL" id="CP056068">
    <property type="protein sequence ID" value="UKJ90505.2"/>
    <property type="molecule type" value="Genomic_DNA"/>
</dbReference>
<evidence type="ECO:0000256" key="1">
    <source>
        <dbReference type="ARBA" id="ARBA00000156"/>
    </source>
</evidence>
<keyword evidence="8 10" id="KW-1133">Transmembrane helix</keyword>
<evidence type="ECO:0000256" key="2">
    <source>
        <dbReference type="ARBA" id="ARBA00004141"/>
    </source>
</evidence>
<name>A0A976QSI4_THEOR</name>
<keyword evidence="4 10" id="KW-0645">Protease</keyword>
<reference evidence="12" key="1">
    <citation type="submission" date="2022-07" db="EMBL/GenBank/DDBJ databases">
        <title>Evaluation of T. orientalis genome assembly methods using nanopore sequencing and analysis of variation between genomes.</title>
        <authorList>
            <person name="Yam J."/>
            <person name="Micallef M.L."/>
            <person name="Liu M."/>
            <person name="Djordjevic S.P."/>
            <person name="Bogema D.R."/>
            <person name="Jenkins C."/>
        </authorList>
    </citation>
    <scope>NUCLEOTIDE SEQUENCE</scope>
    <source>
        <strain evidence="12">Fish Creek</strain>
    </source>
</reference>
<comment type="subcellular location">
    <subcellularLocation>
        <location evidence="2 10">Membrane</location>
        <topology evidence="2 10">Multi-pass membrane protein</topology>
    </subcellularLocation>
</comment>
<evidence type="ECO:0000256" key="6">
    <source>
        <dbReference type="ARBA" id="ARBA00022801"/>
    </source>
</evidence>
<protein>
    <recommendedName>
        <fullName evidence="10">Rhomboid-like protease</fullName>
        <ecNumber evidence="10">3.4.21.105</ecNumber>
    </recommendedName>
</protein>
<dbReference type="PANTHER" id="PTHR22936">
    <property type="entry name" value="RHOMBOID-RELATED"/>
    <property type="match status" value="1"/>
</dbReference>
<dbReference type="Pfam" id="PF01694">
    <property type="entry name" value="Rhomboid"/>
    <property type="match status" value="1"/>
</dbReference>
<dbReference type="AlphaFoldDB" id="A0A976QSI4"/>
<feature type="transmembrane region" description="Helical" evidence="10">
    <location>
        <begin position="247"/>
        <end position="266"/>
    </location>
</feature>
<dbReference type="InterPro" id="IPR022764">
    <property type="entry name" value="Peptidase_S54_rhomboid_dom"/>
</dbReference>
<comment type="function">
    <text evidence="10">Serine protease involved in intramembrane proteolysis.</text>
</comment>
<keyword evidence="6 10" id="KW-0378">Hydrolase</keyword>
<feature type="domain" description="Peptidase S54 rhomboid" evidence="11">
    <location>
        <begin position="210"/>
        <end position="345"/>
    </location>
</feature>
<dbReference type="Gene3D" id="1.20.1540.10">
    <property type="entry name" value="Rhomboid-like"/>
    <property type="match status" value="1"/>
</dbReference>
<dbReference type="GO" id="GO:0004252">
    <property type="term" value="F:serine-type endopeptidase activity"/>
    <property type="evidence" value="ECO:0007669"/>
    <property type="project" value="InterPro"/>
</dbReference>
<dbReference type="PANTHER" id="PTHR22936:SF69">
    <property type="entry name" value="RHOMBOID-LIKE PROTEIN"/>
    <property type="match status" value="1"/>
</dbReference>
<sequence length="481" mass="55165">MEPQKLQETKKDNLFVKQTEVIEHLKSYDYDRNMDNKTEDEFDIVNRRGPINPLRTIKNLRTKTKGQKQVNKIKNDPRLKNNPLRGRLVVCISTTVAILFIFFAEMVFNKTTFGGRCLSKVLYTKELGEKPVFIPITHASCEYNLETNAASRVFFGSSDADKGWPITVKSQGASETTWHFPIQTSGSNIQANTLTAFGGLDTNSIRNYGENFRLFWSTFMHNGFGHIAFNLLSQLQLLWIIEPDWGFLRTILLFFISATGSGLTSSTFDPCHITVGSSGALYGLYGAMIPYIIEYWNTLPYPIFLIIFLLISLAIGVLFGLSSNIDNYAHLGGYVFGLLWGLTSIRSVSVFDRWTVYEIIMLSPLFSWMTTKNYKDDLRLRLELKRNPTLQLAKKSINSKYDFDTNKKRMRINKIIARFSNHGSPPFRNRLREWVVRIVSAVLLVCATQKQAWNQPFCKNMTINQYLDRVHYIVVTIAVRT</sequence>
<evidence type="ECO:0000256" key="9">
    <source>
        <dbReference type="ARBA" id="ARBA00023136"/>
    </source>
</evidence>
<dbReference type="GO" id="GO:0016020">
    <property type="term" value="C:membrane"/>
    <property type="evidence" value="ECO:0007669"/>
    <property type="project" value="UniProtKB-SubCell"/>
</dbReference>
<keyword evidence="7 10" id="KW-0720">Serine protease</keyword>
<feature type="transmembrane region" description="Helical" evidence="10">
    <location>
        <begin position="328"/>
        <end position="348"/>
    </location>
</feature>
<comment type="similarity">
    <text evidence="3 10">Belongs to the peptidase S54 family.</text>
</comment>
<evidence type="ECO:0000256" key="8">
    <source>
        <dbReference type="ARBA" id="ARBA00022989"/>
    </source>
</evidence>
<evidence type="ECO:0000313" key="12">
    <source>
        <dbReference type="EMBL" id="UKJ90505.2"/>
    </source>
</evidence>
<dbReference type="Proteomes" id="UP000244803">
    <property type="component" value="Chromosome 2"/>
</dbReference>
<dbReference type="InterPro" id="IPR035952">
    <property type="entry name" value="Rhomboid-like_sf"/>
</dbReference>
<dbReference type="OrthoDB" id="418595at2759"/>
<feature type="transmembrane region" description="Helical" evidence="10">
    <location>
        <begin position="87"/>
        <end position="108"/>
    </location>
</feature>
<evidence type="ECO:0000256" key="4">
    <source>
        <dbReference type="ARBA" id="ARBA00022670"/>
    </source>
</evidence>
<gene>
    <name evidence="12" type="ORF">MACJ_001439</name>
</gene>
<keyword evidence="5 10" id="KW-0812">Transmembrane</keyword>
<proteinExistence type="inferred from homology"/>